<evidence type="ECO:0008006" key="3">
    <source>
        <dbReference type="Google" id="ProtNLM"/>
    </source>
</evidence>
<dbReference type="EMBL" id="BAAANT010000041">
    <property type="protein sequence ID" value="GAA2154176.1"/>
    <property type="molecule type" value="Genomic_DNA"/>
</dbReference>
<sequence length="266" mass="28762">MDQRGVGTAAYRLRMGYTPDVRLAAGTEESWLLGAVFTPGARLGTRLDDSTISVHVVEVAEVATVRIPSGRVIVDSPWPDAGDMQLRTPVGRELVERIPPGTYQVEAAWTEAPYEFMGEHFDGREVGAVRLRVLDELVATWEMALGVDDDIDALSPGDRIGFNSETNTGSFADASAWEALAAPFRRFWQGLQAGDSQPLASESLCNGSFERTIDEAIGADLLTIPSEGTTVVWLGRTGAGTIASIVTAVAESRHWCHERRMATGQL</sequence>
<name>A0ABP5LZN6_9ACTN</name>
<comment type="caution">
    <text evidence="1">The sequence shown here is derived from an EMBL/GenBank/DDBJ whole genome shotgun (WGS) entry which is preliminary data.</text>
</comment>
<dbReference type="InterPro" id="IPR025335">
    <property type="entry name" value="DUF4241"/>
</dbReference>
<evidence type="ECO:0000313" key="1">
    <source>
        <dbReference type="EMBL" id="GAA2154176.1"/>
    </source>
</evidence>
<dbReference type="Pfam" id="PF14025">
    <property type="entry name" value="DUF4241"/>
    <property type="match status" value="1"/>
</dbReference>
<accession>A0ABP5LZN6</accession>
<evidence type="ECO:0000313" key="2">
    <source>
        <dbReference type="Proteomes" id="UP001422759"/>
    </source>
</evidence>
<proteinExistence type="predicted"/>
<keyword evidence="2" id="KW-1185">Reference proteome</keyword>
<dbReference type="Proteomes" id="UP001422759">
    <property type="component" value="Unassembled WGS sequence"/>
</dbReference>
<gene>
    <name evidence="1" type="ORF">GCM10009760_52810</name>
</gene>
<reference evidence="2" key="1">
    <citation type="journal article" date="2019" name="Int. J. Syst. Evol. Microbiol.">
        <title>The Global Catalogue of Microorganisms (GCM) 10K type strain sequencing project: providing services to taxonomists for standard genome sequencing and annotation.</title>
        <authorList>
            <consortium name="The Broad Institute Genomics Platform"/>
            <consortium name="The Broad Institute Genome Sequencing Center for Infectious Disease"/>
            <person name="Wu L."/>
            <person name="Ma J."/>
        </authorList>
    </citation>
    <scope>NUCLEOTIDE SEQUENCE [LARGE SCALE GENOMIC DNA]</scope>
    <source>
        <strain evidence="2">JCM 14560</strain>
    </source>
</reference>
<organism evidence="1 2">
    <name type="scientific">Kitasatospora kazusensis</name>
    <dbReference type="NCBI Taxonomy" id="407974"/>
    <lineage>
        <taxon>Bacteria</taxon>
        <taxon>Bacillati</taxon>
        <taxon>Actinomycetota</taxon>
        <taxon>Actinomycetes</taxon>
        <taxon>Kitasatosporales</taxon>
        <taxon>Streptomycetaceae</taxon>
        <taxon>Kitasatospora</taxon>
    </lineage>
</organism>
<protein>
    <recommendedName>
        <fullName evidence="3">DUF4241 domain-containing protein</fullName>
    </recommendedName>
</protein>